<dbReference type="Proteomes" id="UP000249363">
    <property type="component" value="Unassembled WGS sequence"/>
</dbReference>
<dbReference type="Pfam" id="PF04479">
    <property type="entry name" value="RTA1"/>
    <property type="match status" value="1"/>
</dbReference>
<dbReference type="RefSeq" id="XP_040734268.1">
    <property type="nucleotide sequence ID" value="XM_040878275.1"/>
</dbReference>
<keyword evidence="6" id="KW-0732">Signal</keyword>
<feature type="chain" id="PRO_5016957911" description="RTA1 domain protein" evidence="6">
    <location>
        <begin position="26"/>
        <end position="285"/>
    </location>
</feature>
<dbReference type="STRING" id="1196081.A0A364L1R4"/>
<proteinExistence type="predicted"/>
<comment type="caution">
    <text evidence="7">The sequence shown here is derived from an EMBL/GenBank/DDBJ whole genome shotgun (WGS) entry which is preliminary data.</text>
</comment>
<gene>
    <name evidence="7" type="ORF">BHQ10_005764</name>
</gene>
<accession>A0A364L1R4</accession>
<comment type="subcellular location">
    <subcellularLocation>
        <location evidence="1">Membrane</location>
        <topology evidence="1">Multi-pass membrane protein</topology>
    </subcellularLocation>
</comment>
<feature type="transmembrane region" description="Helical" evidence="5">
    <location>
        <begin position="233"/>
        <end position="254"/>
    </location>
</feature>
<evidence type="ECO:0000256" key="5">
    <source>
        <dbReference type="SAM" id="Phobius"/>
    </source>
</evidence>
<evidence type="ECO:0000256" key="1">
    <source>
        <dbReference type="ARBA" id="ARBA00004141"/>
    </source>
</evidence>
<dbReference type="OrthoDB" id="5384040at2759"/>
<evidence type="ECO:0000256" key="2">
    <source>
        <dbReference type="ARBA" id="ARBA00022692"/>
    </source>
</evidence>
<feature type="transmembrane region" description="Helical" evidence="5">
    <location>
        <begin position="144"/>
        <end position="167"/>
    </location>
</feature>
<dbReference type="PANTHER" id="PTHR31465">
    <property type="entry name" value="PROTEIN RTA1-RELATED"/>
    <property type="match status" value="1"/>
</dbReference>
<dbReference type="AlphaFoldDB" id="A0A364L1R4"/>
<reference evidence="7 8" key="1">
    <citation type="journal article" date="2017" name="Biotechnol. Biofuels">
        <title>Differential beta-glucosidase expression as a function of carbon source availability in Talaromyces amestolkiae: a genomic and proteomic approach.</title>
        <authorList>
            <person name="de Eugenio L.I."/>
            <person name="Mendez-Liter J.A."/>
            <person name="Nieto-Dominguez M."/>
            <person name="Alonso L."/>
            <person name="Gil-Munoz J."/>
            <person name="Barriuso J."/>
            <person name="Prieto A."/>
            <person name="Martinez M.J."/>
        </authorList>
    </citation>
    <scope>NUCLEOTIDE SEQUENCE [LARGE SCALE GENOMIC DNA]</scope>
    <source>
        <strain evidence="7 8">CIB</strain>
    </source>
</reference>
<protein>
    <recommendedName>
        <fullName evidence="9">RTA1 domain protein</fullName>
    </recommendedName>
</protein>
<feature type="transmembrane region" description="Helical" evidence="5">
    <location>
        <begin position="32"/>
        <end position="52"/>
    </location>
</feature>
<keyword evidence="4 5" id="KW-0472">Membrane</keyword>
<dbReference type="PANTHER" id="PTHR31465:SF15">
    <property type="entry name" value="LIPID TRANSPORTER ATNI-RELATED"/>
    <property type="match status" value="1"/>
</dbReference>
<organism evidence="7 8">
    <name type="scientific">Talaromyces amestolkiae</name>
    <dbReference type="NCBI Taxonomy" id="1196081"/>
    <lineage>
        <taxon>Eukaryota</taxon>
        <taxon>Fungi</taxon>
        <taxon>Dikarya</taxon>
        <taxon>Ascomycota</taxon>
        <taxon>Pezizomycotina</taxon>
        <taxon>Eurotiomycetes</taxon>
        <taxon>Eurotiomycetidae</taxon>
        <taxon>Eurotiales</taxon>
        <taxon>Trichocomaceae</taxon>
        <taxon>Talaromyces</taxon>
        <taxon>Talaromyces sect. Talaromyces</taxon>
    </lineage>
</organism>
<evidence type="ECO:0000313" key="7">
    <source>
        <dbReference type="EMBL" id="RAO69752.1"/>
    </source>
</evidence>
<keyword evidence="8" id="KW-1185">Reference proteome</keyword>
<dbReference type="EMBL" id="MIKG01000010">
    <property type="protein sequence ID" value="RAO69752.1"/>
    <property type="molecule type" value="Genomic_DNA"/>
</dbReference>
<dbReference type="GeneID" id="63794980"/>
<keyword evidence="2 5" id="KW-0812">Transmembrane</keyword>
<feature type="signal peptide" evidence="6">
    <location>
        <begin position="1"/>
        <end position="25"/>
    </location>
</feature>
<dbReference type="GO" id="GO:0016020">
    <property type="term" value="C:membrane"/>
    <property type="evidence" value="ECO:0007669"/>
    <property type="project" value="UniProtKB-SubCell"/>
</dbReference>
<sequence length="285" mass="32356">MSTTRAAIAFLVFFLLTFVAHVAQGIYYRKVYTWVISMSALWQSITYILRIISIKNPTSLGDYAGWFVLILISPLWTNAFVYMVFGRMVWNYIPDATLWRVPAWRFGYYFVILDIIAFIVQVYGAASAESNSNTIAQTLQGIHVYMGGVAIQQFFIFCFCAFAYKFWRRLLAQKTTVVDENPASADLSLKSGFTLLYAMIAVLMLISLRIFFRLAEYSKGLQSTIPNHEAFQYCLDSLPMLLALIILSVVHPGAIMRGPSCEIPGRKKRRAEGMRNKGDVARIPL</sequence>
<keyword evidence="3 5" id="KW-1133">Transmembrane helix</keyword>
<evidence type="ECO:0000313" key="8">
    <source>
        <dbReference type="Proteomes" id="UP000249363"/>
    </source>
</evidence>
<feature type="transmembrane region" description="Helical" evidence="5">
    <location>
        <begin position="64"/>
        <end position="86"/>
    </location>
</feature>
<evidence type="ECO:0000256" key="6">
    <source>
        <dbReference type="SAM" id="SignalP"/>
    </source>
</evidence>
<evidence type="ECO:0000256" key="4">
    <source>
        <dbReference type="ARBA" id="ARBA00023136"/>
    </source>
</evidence>
<evidence type="ECO:0008006" key="9">
    <source>
        <dbReference type="Google" id="ProtNLM"/>
    </source>
</evidence>
<evidence type="ECO:0000256" key="3">
    <source>
        <dbReference type="ARBA" id="ARBA00022989"/>
    </source>
</evidence>
<dbReference type="InterPro" id="IPR007568">
    <property type="entry name" value="RTA1"/>
</dbReference>
<feature type="transmembrane region" description="Helical" evidence="5">
    <location>
        <begin position="106"/>
        <end position="124"/>
    </location>
</feature>
<name>A0A364L1R4_TALAM</name>
<feature type="transmembrane region" description="Helical" evidence="5">
    <location>
        <begin position="187"/>
        <end position="212"/>
    </location>
</feature>